<evidence type="ECO:0000256" key="9">
    <source>
        <dbReference type="ARBA" id="ARBA00023098"/>
    </source>
</evidence>
<evidence type="ECO:0000256" key="10">
    <source>
        <dbReference type="ARBA" id="ARBA00023160"/>
    </source>
</evidence>
<dbReference type="Pfam" id="PF20791">
    <property type="entry name" value="Acyl-ACP_TE_C"/>
    <property type="match status" value="1"/>
</dbReference>
<dbReference type="PANTHER" id="PTHR31727:SF2">
    <property type="entry name" value="PALMITOYL-ACYL CARRIER PROTEIN THIOESTERASE, CHLOROPLASTIC"/>
    <property type="match status" value="1"/>
</dbReference>
<dbReference type="AlphaFoldDB" id="A0AAV7G9T0"/>
<feature type="domain" description="Acyl-ACP thioesterase N-terminal hotdog" evidence="12">
    <location>
        <begin position="276"/>
        <end position="407"/>
    </location>
</feature>
<comment type="caution">
    <text evidence="15">The sequence shown here is derived from an EMBL/GenBank/DDBJ whole genome shotgun (WGS) entry which is preliminary data.</text>
</comment>
<dbReference type="EC" id="3.1.2.-" evidence="11"/>
<feature type="domain" description="Acyl-ACP thioesterase-like C-terminal" evidence="14">
    <location>
        <begin position="437"/>
        <end position="538"/>
    </location>
</feature>
<dbReference type="PANTHER" id="PTHR31727">
    <property type="entry name" value="OLEOYL-ACYL CARRIER PROTEIN THIOESTERASE 1, CHLOROPLASTIC"/>
    <property type="match status" value="1"/>
</dbReference>
<dbReference type="InterPro" id="IPR002864">
    <property type="entry name" value="Acyl-ACP_thioesterase_NHD"/>
</dbReference>
<evidence type="ECO:0000259" key="13">
    <source>
        <dbReference type="Pfam" id="PF12590"/>
    </source>
</evidence>
<reference evidence="15 16" key="1">
    <citation type="journal article" date="2021" name="Hortic Res">
        <title>Chromosome-scale assembly of the Dendrobium chrysotoxum genome enhances the understanding of orchid evolution.</title>
        <authorList>
            <person name="Zhang Y."/>
            <person name="Zhang G.Q."/>
            <person name="Zhang D."/>
            <person name="Liu X.D."/>
            <person name="Xu X.Y."/>
            <person name="Sun W.H."/>
            <person name="Yu X."/>
            <person name="Zhu X."/>
            <person name="Wang Z.W."/>
            <person name="Zhao X."/>
            <person name="Zhong W.Y."/>
            <person name="Chen H."/>
            <person name="Yin W.L."/>
            <person name="Huang T."/>
            <person name="Niu S.C."/>
            <person name="Liu Z.J."/>
        </authorList>
    </citation>
    <scope>NUCLEOTIDE SEQUENCE [LARGE SCALE GENOMIC DNA]</scope>
    <source>
        <strain evidence="15">Lindl</strain>
    </source>
</reference>
<dbReference type="GO" id="GO:0000036">
    <property type="term" value="F:acyl carrier activity"/>
    <property type="evidence" value="ECO:0007669"/>
    <property type="project" value="TreeGrafter"/>
</dbReference>
<keyword evidence="6 11" id="KW-0378">Hydrolase</keyword>
<dbReference type="Pfam" id="PF01643">
    <property type="entry name" value="Acyl-ACP_TE"/>
    <property type="match status" value="1"/>
</dbReference>
<keyword evidence="7 11" id="KW-0276">Fatty acid metabolism</keyword>
<dbReference type="InterPro" id="IPR045023">
    <property type="entry name" value="FATA/B"/>
</dbReference>
<evidence type="ECO:0000259" key="12">
    <source>
        <dbReference type="Pfam" id="PF01643"/>
    </source>
</evidence>
<evidence type="ECO:0000256" key="11">
    <source>
        <dbReference type="RuleBase" id="RU363096"/>
    </source>
</evidence>
<evidence type="ECO:0000259" key="14">
    <source>
        <dbReference type="Pfam" id="PF20791"/>
    </source>
</evidence>
<organism evidence="15 16">
    <name type="scientific">Dendrobium chrysotoxum</name>
    <name type="common">Orchid</name>
    <dbReference type="NCBI Taxonomy" id="161865"/>
    <lineage>
        <taxon>Eukaryota</taxon>
        <taxon>Viridiplantae</taxon>
        <taxon>Streptophyta</taxon>
        <taxon>Embryophyta</taxon>
        <taxon>Tracheophyta</taxon>
        <taxon>Spermatophyta</taxon>
        <taxon>Magnoliopsida</taxon>
        <taxon>Liliopsida</taxon>
        <taxon>Asparagales</taxon>
        <taxon>Orchidaceae</taxon>
        <taxon>Epidendroideae</taxon>
        <taxon>Malaxideae</taxon>
        <taxon>Dendrobiinae</taxon>
        <taxon>Dendrobium</taxon>
    </lineage>
</organism>
<dbReference type="InterPro" id="IPR029069">
    <property type="entry name" value="HotDog_dom_sf"/>
</dbReference>
<feature type="domain" description="Acyl-ACP-thioesterase N-terminal" evidence="13">
    <location>
        <begin position="144"/>
        <end position="266"/>
    </location>
</feature>
<protein>
    <recommendedName>
        <fullName evidence="11">Acyl-[acyl-carrier-protein] hydrolase</fullName>
        <ecNumber evidence="11">3.1.2.-</ecNumber>
    </recommendedName>
</protein>
<evidence type="ECO:0000256" key="8">
    <source>
        <dbReference type="ARBA" id="ARBA00022946"/>
    </source>
</evidence>
<evidence type="ECO:0000256" key="4">
    <source>
        <dbReference type="ARBA" id="ARBA00022528"/>
    </source>
</evidence>
<gene>
    <name evidence="15" type="ORF">IEQ34_019727</name>
</gene>
<dbReference type="InterPro" id="IPR021113">
    <property type="entry name" value="Acyl-ACP-thioesterase_N"/>
</dbReference>
<evidence type="ECO:0000256" key="3">
    <source>
        <dbReference type="ARBA" id="ARBA00022516"/>
    </source>
</evidence>
<sequence>MGGSFARRSGVLCPLQVEAKGVRRFSACFRRKRKEFEGSLPASGGSERRSGSLPHCVVKRRFLYRLLRLAVGAKGETHLFSAIPGGEAPGSGRDGLISDKFIGVDRSEARAMDDLHEIRCDSCGGLTRRRDERLYSRCEICTIMTASTAFSTIFSILSSSQPISSSWTGSFNVSFAFTSGVKAKFSCSAKAFQIKGYVKKANTATFSVKSESAGVEEDAPSESKKDVLNFLCWNWLLATLMNIKVAIEKQRNILDWKPWRPDLFADSFSHEQIIDNIYMQRNSIKLYEIDATGKASLETIMNLLQETSVNHFKFLGFLDDSVRSYPKIGRGNLTFVILKMHVHVEHYPSWGDALEVNTWLRNHKKVSMARDWHLRNLKTGQSMIRATSISALMDKTTRKLSKIPDEIKVKLESHYKDTTFILNEDSRKFPKPNVETADYIIDGLTPQWADLDFNMHVNNVKYIRWIFEGIPMSIMETHEMSSMVLEFRKECRMGDVLQSLTTVSSVSSNSSSEFNIVCRHLLQLKSGPALVQGLTTWIQKV</sequence>
<keyword evidence="10 11" id="KW-0275">Fatty acid biosynthesis</keyword>
<dbReference type="EMBL" id="JAGFBR010000017">
    <property type="protein sequence ID" value="KAH0452428.1"/>
    <property type="molecule type" value="Genomic_DNA"/>
</dbReference>
<evidence type="ECO:0000256" key="2">
    <source>
        <dbReference type="ARBA" id="ARBA00006500"/>
    </source>
</evidence>
<keyword evidence="16" id="KW-1185">Reference proteome</keyword>
<evidence type="ECO:0000256" key="7">
    <source>
        <dbReference type="ARBA" id="ARBA00022832"/>
    </source>
</evidence>
<name>A0AAV7G9T0_DENCH</name>
<dbReference type="Proteomes" id="UP000775213">
    <property type="component" value="Unassembled WGS sequence"/>
</dbReference>
<comment type="subcellular location">
    <subcellularLocation>
        <location evidence="1 11">Plastid</location>
        <location evidence="1 11">Chloroplast</location>
    </subcellularLocation>
</comment>
<dbReference type="CDD" id="cd00586">
    <property type="entry name" value="4HBT"/>
    <property type="match status" value="1"/>
</dbReference>
<dbReference type="Gene3D" id="3.10.129.10">
    <property type="entry name" value="Hotdog Thioesterase"/>
    <property type="match status" value="1"/>
</dbReference>
<comment type="function">
    <text evidence="11">Plays an essential role in chain termination during de novo fatty acid synthesis.</text>
</comment>
<dbReference type="SUPFAM" id="SSF54637">
    <property type="entry name" value="Thioesterase/thiol ester dehydrase-isomerase"/>
    <property type="match status" value="2"/>
</dbReference>
<proteinExistence type="inferred from homology"/>
<dbReference type="InterPro" id="IPR049427">
    <property type="entry name" value="Acyl-ACP_TE_C"/>
</dbReference>
<keyword evidence="5 11" id="KW-0934">Plastid</keyword>
<evidence type="ECO:0000313" key="15">
    <source>
        <dbReference type="EMBL" id="KAH0452428.1"/>
    </source>
</evidence>
<evidence type="ECO:0000256" key="6">
    <source>
        <dbReference type="ARBA" id="ARBA00022801"/>
    </source>
</evidence>
<comment type="similarity">
    <text evidence="2 11">Belongs to the acyl-ACP thioesterase family.</text>
</comment>
<dbReference type="Pfam" id="PF12590">
    <property type="entry name" value="Acyl-thio_N"/>
    <property type="match status" value="1"/>
</dbReference>
<evidence type="ECO:0000256" key="5">
    <source>
        <dbReference type="ARBA" id="ARBA00022640"/>
    </source>
</evidence>
<evidence type="ECO:0000256" key="1">
    <source>
        <dbReference type="ARBA" id="ARBA00004229"/>
    </source>
</evidence>
<keyword evidence="4 11" id="KW-0150">Chloroplast</keyword>
<keyword evidence="9 11" id="KW-0443">Lipid metabolism</keyword>
<accession>A0AAV7G9T0</accession>
<dbReference type="GO" id="GO:0016297">
    <property type="term" value="F:fatty acyl-[ACP] hydrolase activity"/>
    <property type="evidence" value="ECO:0007669"/>
    <property type="project" value="InterPro"/>
</dbReference>
<dbReference type="GO" id="GO:0009507">
    <property type="term" value="C:chloroplast"/>
    <property type="evidence" value="ECO:0007669"/>
    <property type="project" value="UniProtKB-SubCell"/>
</dbReference>
<keyword evidence="3 11" id="KW-0444">Lipid biosynthesis</keyword>
<evidence type="ECO:0000313" key="16">
    <source>
        <dbReference type="Proteomes" id="UP000775213"/>
    </source>
</evidence>
<keyword evidence="8" id="KW-0809">Transit peptide</keyword>